<organism evidence="1 2">
    <name type="scientific">Streptacidiphilus monticola</name>
    <dbReference type="NCBI Taxonomy" id="2161674"/>
    <lineage>
        <taxon>Bacteria</taxon>
        <taxon>Bacillati</taxon>
        <taxon>Actinomycetota</taxon>
        <taxon>Actinomycetes</taxon>
        <taxon>Kitasatosporales</taxon>
        <taxon>Streptomycetaceae</taxon>
        <taxon>Streptacidiphilus</taxon>
    </lineage>
</organism>
<sequence>MPWFSRRTAPPQITRDDLDRFGRHAFDTRNAGDAETTWAVNLTMRAYQWGQADRAAFMAAMVDAATHGQWAALGAERMVIEALGFLQDDPSFDTVMEHSLRFLRSRGIPKLHITGYEAQWWAAHAGNEPWLVGRPAPSLQAAPITPLRDGELRRVANMGPDGNDNDILVTRADDGFKAVIEGRYSDDDPRLTRRDWHFAPTLHALYVRLGDSLGTPPPWLHPELAPYIPLAAPDLS</sequence>
<protein>
    <submittedName>
        <fullName evidence="1">Uncharacterized protein</fullName>
    </submittedName>
</protein>
<gene>
    <name evidence="1" type="ORF">ACFP3V_25055</name>
</gene>
<dbReference type="Proteomes" id="UP001596174">
    <property type="component" value="Unassembled WGS sequence"/>
</dbReference>
<reference evidence="2" key="1">
    <citation type="journal article" date="2019" name="Int. J. Syst. Evol. Microbiol.">
        <title>The Global Catalogue of Microorganisms (GCM) 10K type strain sequencing project: providing services to taxonomists for standard genome sequencing and annotation.</title>
        <authorList>
            <consortium name="The Broad Institute Genomics Platform"/>
            <consortium name="The Broad Institute Genome Sequencing Center for Infectious Disease"/>
            <person name="Wu L."/>
            <person name="Ma J."/>
        </authorList>
    </citation>
    <scope>NUCLEOTIDE SEQUENCE [LARGE SCALE GENOMIC DNA]</scope>
    <source>
        <strain evidence="2">JCM 4816</strain>
    </source>
</reference>
<evidence type="ECO:0000313" key="2">
    <source>
        <dbReference type="Proteomes" id="UP001596174"/>
    </source>
</evidence>
<evidence type="ECO:0000313" key="1">
    <source>
        <dbReference type="EMBL" id="MFC5910472.1"/>
    </source>
</evidence>
<dbReference type="EMBL" id="JBHSQJ010000122">
    <property type="protein sequence ID" value="MFC5910472.1"/>
    <property type="molecule type" value="Genomic_DNA"/>
</dbReference>
<dbReference type="RefSeq" id="WP_380587705.1">
    <property type="nucleotide sequence ID" value="NZ_JBHSQJ010000122.1"/>
</dbReference>
<keyword evidence="2" id="KW-1185">Reference proteome</keyword>
<accession>A0ABW1GA96</accession>
<proteinExistence type="predicted"/>
<comment type="caution">
    <text evidence="1">The sequence shown here is derived from an EMBL/GenBank/DDBJ whole genome shotgun (WGS) entry which is preliminary data.</text>
</comment>
<name>A0ABW1GA96_9ACTN</name>